<dbReference type="AlphaFoldDB" id="A0A917MD80"/>
<protein>
    <submittedName>
        <fullName evidence="1">Uncharacterized protein</fullName>
    </submittedName>
</protein>
<proteinExistence type="predicted"/>
<organism evidence="1 2">
    <name type="scientific">Polaribacter pacificus</name>
    <dbReference type="NCBI Taxonomy" id="1775173"/>
    <lineage>
        <taxon>Bacteria</taxon>
        <taxon>Pseudomonadati</taxon>
        <taxon>Bacteroidota</taxon>
        <taxon>Flavobacteriia</taxon>
        <taxon>Flavobacteriales</taxon>
        <taxon>Flavobacteriaceae</taxon>
    </lineage>
</organism>
<keyword evidence="2" id="KW-1185">Reference proteome</keyword>
<evidence type="ECO:0000313" key="1">
    <source>
        <dbReference type="EMBL" id="GGG95985.1"/>
    </source>
</evidence>
<accession>A0A917MD80</accession>
<comment type="caution">
    <text evidence="1">The sequence shown here is derived from an EMBL/GenBank/DDBJ whole genome shotgun (WGS) entry which is preliminary data.</text>
</comment>
<dbReference type="RefSeq" id="WP_188598370.1">
    <property type="nucleotide sequence ID" value="NZ_BMJW01000001.1"/>
</dbReference>
<reference evidence="1" key="2">
    <citation type="submission" date="2020-09" db="EMBL/GenBank/DDBJ databases">
        <authorList>
            <person name="Sun Q."/>
            <person name="Zhou Y."/>
        </authorList>
    </citation>
    <scope>NUCLEOTIDE SEQUENCE</scope>
    <source>
        <strain evidence="1">CGMCC 1.15763</strain>
    </source>
</reference>
<sequence>MKKAILGCVVWFCCLQIGIAQDTKQTFTSELGKFSIAHQSEIRESTKENENSTVYRVAFRHQDMMFVVSSTHQKNKANDIDVLLKTSLKTFAEATKASLLSQKNMTLSGAKGISASLKMEENGLLSAYRVYSKGLYLYQLMVFAKAENFKPAEAKTFFDSFAILK</sequence>
<evidence type="ECO:0000313" key="2">
    <source>
        <dbReference type="Proteomes" id="UP000633278"/>
    </source>
</evidence>
<gene>
    <name evidence="1" type="ORF">GCM10011416_12100</name>
</gene>
<dbReference type="Proteomes" id="UP000633278">
    <property type="component" value="Unassembled WGS sequence"/>
</dbReference>
<name>A0A917MD80_9FLAO</name>
<dbReference type="EMBL" id="BMJW01000001">
    <property type="protein sequence ID" value="GGG95985.1"/>
    <property type="molecule type" value="Genomic_DNA"/>
</dbReference>
<reference evidence="1" key="1">
    <citation type="journal article" date="2014" name="Int. J. Syst. Evol. Microbiol.">
        <title>Complete genome sequence of Corynebacterium casei LMG S-19264T (=DSM 44701T), isolated from a smear-ripened cheese.</title>
        <authorList>
            <consortium name="US DOE Joint Genome Institute (JGI-PGF)"/>
            <person name="Walter F."/>
            <person name="Albersmeier A."/>
            <person name="Kalinowski J."/>
            <person name="Ruckert C."/>
        </authorList>
    </citation>
    <scope>NUCLEOTIDE SEQUENCE</scope>
    <source>
        <strain evidence="1">CGMCC 1.15763</strain>
    </source>
</reference>